<dbReference type="InterPro" id="IPR025324">
    <property type="entry name" value="DUF4230"/>
</dbReference>
<keyword evidence="2" id="KW-1185">Reference proteome</keyword>
<dbReference type="Pfam" id="PF14014">
    <property type="entry name" value="DUF4230"/>
    <property type="match status" value="1"/>
</dbReference>
<dbReference type="Proteomes" id="UP001596978">
    <property type="component" value="Unassembled WGS sequence"/>
</dbReference>
<protein>
    <submittedName>
        <fullName evidence="1">DUF4230 domain-containing protein</fullName>
    </submittedName>
</protein>
<accession>A0ABW3D2T2</accession>
<name>A0ABW3D2T2_9FLAO</name>
<dbReference type="RefSeq" id="WP_386409788.1">
    <property type="nucleotide sequence ID" value="NZ_JBHTJH010000017.1"/>
</dbReference>
<evidence type="ECO:0000313" key="1">
    <source>
        <dbReference type="EMBL" id="MFD0863602.1"/>
    </source>
</evidence>
<dbReference type="EMBL" id="JBHTJH010000017">
    <property type="protein sequence ID" value="MFD0863602.1"/>
    <property type="molecule type" value="Genomic_DNA"/>
</dbReference>
<evidence type="ECO:0000313" key="2">
    <source>
        <dbReference type="Proteomes" id="UP001596978"/>
    </source>
</evidence>
<sequence length="206" mass="24345">MRKVLFGIIITLLLLLFFQYWQHQKEEENTSFENTQLIQQQIENVGKLVVTEGHFSEVYNYSDEKTYLSDYVSFEKKALVVINAHASIAYDLSELKYELDAENKVLRILAIPEAEVDINPTIKFYDINQSVFNPFTGEDYNKIQQKVREELKVKIESSVLKKNAKNRLMSELAKFYILTNSMGWTLEYKERPVKEVRFFEDFELKD</sequence>
<gene>
    <name evidence="1" type="ORF">ACFQ1M_15405</name>
</gene>
<reference evidence="2" key="1">
    <citation type="journal article" date="2019" name="Int. J. Syst. Evol. Microbiol.">
        <title>The Global Catalogue of Microorganisms (GCM) 10K type strain sequencing project: providing services to taxonomists for standard genome sequencing and annotation.</title>
        <authorList>
            <consortium name="The Broad Institute Genomics Platform"/>
            <consortium name="The Broad Institute Genome Sequencing Center for Infectious Disease"/>
            <person name="Wu L."/>
            <person name="Ma J."/>
        </authorList>
    </citation>
    <scope>NUCLEOTIDE SEQUENCE [LARGE SCALE GENOMIC DNA]</scope>
    <source>
        <strain evidence="2">CCUG 62952</strain>
    </source>
</reference>
<proteinExistence type="predicted"/>
<comment type="caution">
    <text evidence="1">The sequence shown here is derived from an EMBL/GenBank/DDBJ whole genome shotgun (WGS) entry which is preliminary data.</text>
</comment>
<organism evidence="1 2">
    <name type="scientific">Sungkyunkwania multivorans</name>
    <dbReference type="NCBI Taxonomy" id="1173618"/>
    <lineage>
        <taxon>Bacteria</taxon>
        <taxon>Pseudomonadati</taxon>
        <taxon>Bacteroidota</taxon>
        <taxon>Flavobacteriia</taxon>
        <taxon>Flavobacteriales</taxon>
        <taxon>Flavobacteriaceae</taxon>
        <taxon>Sungkyunkwania</taxon>
    </lineage>
</organism>